<feature type="domain" description="EGF-like" evidence="14">
    <location>
        <begin position="70"/>
        <end position="111"/>
    </location>
</feature>
<evidence type="ECO:0000256" key="13">
    <source>
        <dbReference type="SAM" id="SignalP"/>
    </source>
</evidence>
<evidence type="ECO:0000313" key="15">
    <source>
        <dbReference type="EnsemblMetazoa" id="CLYHEMP005454.2"/>
    </source>
</evidence>
<evidence type="ECO:0000256" key="4">
    <source>
        <dbReference type="ARBA" id="ARBA00022729"/>
    </source>
</evidence>
<dbReference type="InterPro" id="IPR000152">
    <property type="entry name" value="EGF-type_Asp/Asn_hydroxyl_site"/>
</dbReference>
<keyword evidence="16" id="KW-1185">Reference proteome</keyword>
<evidence type="ECO:0000313" key="16">
    <source>
        <dbReference type="Proteomes" id="UP000594262"/>
    </source>
</evidence>
<evidence type="ECO:0000256" key="12">
    <source>
        <dbReference type="SAM" id="Phobius"/>
    </source>
</evidence>
<evidence type="ECO:0000256" key="6">
    <source>
        <dbReference type="ARBA" id="ARBA00022837"/>
    </source>
</evidence>
<dbReference type="SMART" id="SM00181">
    <property type="entry name" value="EGF"/>
    <property type="match status" value="12"/>
</dbReference>
<organism evidence="15 16">
    <name type="scientific">Clytia hemisphaerica</name>
    <dbReference type="NCBI Taxonomy" id="252671"/>
    <lineage>
        <taxon>Eukaryota</taxon>
        <taxon>Metazoa</taxon>
        <taxon>Cnidaria</taxon>
        <taxon>Hydrozoa</taxon>
        <taxon>Hydroidolina</taxon>
        <taxon>Leptothecata</taxon>
        <taxon>Obeliida</taxon>
        <taxon>Clytiidae</taxon>
        <taxon>Clytia</taxon>
    </lineage>
</organism>
<comment type="caution">
    <text evidence="11">Lacks conserved residue(s) required for the propagation of feature annotation.</text>
</comment>
<feature type="domain" description="EGF-like" evidence="14">
    <location>
        <begin position="322"/>
        <end position="362"/>
    </location>
</feature>
<dbReference type="OrthoDB" id="5982925at2759"/>
<dbReference type="RefSeq" id="XP_066911216.1">
    <property type="nucleotide sequence ID" value="XM_067055115.1"/>
</dbReference>
<keyword evidence="5" id="KW-0677">Repeat</keyword>
<dbReference type="InterPro" id="IPR000742">
    <property type="entry name" value="EGF"/>
</dbReference>
<dbReference type="PROSITE" id="PS01187">
    <property type="entry name" value="EGF_CA"/>
    <property type="match status" value="4"/>
</dbReference>
<dbReference type="Pfam" id="PF07645">
    <property type="entry name" value="EGF_CA"/>
    <property type="match status" value="4"/>
</dbReference>
<dbReference type="Pfam" id="PF12947">
    <property type="entry name" value="EGF_3"/>
    <property type="match status" value="5"/>
</dbReference>
<feature type="domain" description="EGF-like" evidence="14">
    <location>
        <begin position="446"/>
        <end position="486"/>
    </location>
</feature>
<dbReference type="GO" id="GO:0005509">
    <property type="term" value="F:calcium ion binding"/>
    <property type="evidence" value="ECO:0007669"/>
    <property type="project" value="InterPro"/>
</dbReference>
<comment type="subcellular location">
    <subcellularLocation>
        <location evidence="1">Membrane</location>
        <topology evidence="1">Single-pass type I membrane protein</topology>
    </subcellularLocation>
</comment>
<keyword evidence="3 12" id="KW-0812">Transmembrane</keyword>
<keyword evidence="2 11" id="KW-0245">EGF-like domain</keyword>
<dbReference type="PROSITE" id="PS50026">
    <property type="entry name" value="EGF_3"/>
    <property type="match status" value="8"/>
</dbReference>
<dbReference type="InterPro" id="IPR009030">
    <property type="entry name" value="Growth_fac_rcpt_cys_sf"/>
</dbReference>
<dbReference type="InterPro" id="IPR001881">
    <property type="entry name" value="EGF-like_Ca-bd_dom"/>
</dbReference>
<dbReference type="SMART" id="SM00179">
    <property type="entry name" value="EGF_CA"/>
    <property type="match status" value="9"/>
</dbReference>
<feature type="signal peptide" evidence="13">
    <location>
        <begin position="1"/>
        <end position="26"/>
    </location>
</feature>
<evidence type="ECO:0000259" key="14">
    <source>
        <dbReference type="PROSITE" id="PS50026"/>
    </source>
</evidence>
<dbReference type="GO" id="GO:0048731">
    <property type="term" value="P:system development"/>
    <property type="evidence" value="ECO:0007669"/>
    <property type="project" value="UniProtKB-ARBA"/>
</dbReference>
<dbReference type="InterPro" id="IPR049883">
    <property type="entry name" value="NOTCH1_EGF-like"/>
</dbReference>
<dbReference type="PANTHER" id="PTHR24039:SF28">
    <property type="entry name" value="EGF-LIKE DOMAIN-CONTAINING PROTEIN"/>
    <property type="match status" value="1"/>
</dbReference>
<feature type="domain" description="EGF-like" evidence="14">
    <location>
        <begin position="237"/>
        <end position="278"/>
    </location>
</feature>
<evidence type="ECO:0000256" key="5">
    <source>
        <dbReference type="ARBA" id="ARBA00022737"/>
    </source>
</evidence>
<evidence type="ECO:0000256" key="2">
    <source>
        <dbReference type="ARBA" id="ARBA00022536"/>
    </source>
</evidence>
<keyword evidence="8 12" id="KW-0472">Membrane</keyword>
<evidence type="ECO:0000256" key="7">
    <source>
        <dbReference type="ARBA" id="ARBA00022989"/>
    </source>
</evidence>
<dbReference type="Proteomes" id="UP000594262">
    <property type="component" value="Unplaced"/>
</dbReference>
<feature type="transmembrane region" description="Helical" evidence="12">
    <location>
        <begin position="699"/>
        <end position="723"/>
    </location>
</feature>
<feature type="domain" description="EGF-like" evidence="14">
    <location>
        <begin position="112"/>
        <end position="154"/>
    </location>
</feature>
<reference evidence="15" key="1">
    <citation type="submission" date="2021-01" db="UniProtKB">
        <authorList>
            <consortium name="EnsemblMetazoa"/>
        </authorList>
    </citation>
    <scope>IDENTIFICATION</scope>
</reference>
<keyword evidence="9 11" id="KW-1015">Disulfide bond</keyword>
<dbReference type="GO" id="GO:0048513">
    <property type="term" value="P:animal organ development"/>
    <property type="evidence" value="ECO:0007669"/>
    <property type="project" value="UniProtKB-ARBA"/>
</dbReference>
<name>A0A7M5V3E5_9CNID</name>
<keyword evidence="7 12" id="KW-1133">Transmembrane helix</keyword>
<feature type="domain" description="EGF-like" evidence="14">
    <location>
        <begin position="405"/>
        <end position="445"/>
    </location>
</feature>
<proteinExistence type="predicted"/>
<keyword evidence="6" id="KW-0106">Calcium</keyword>
<dbReference type="InterPro" id="IPR018097">
    <property type="entry name" value="EGF_Ca-bd_CS"/>
</dbReference>
<evidence type="ECO:0000256" key="11">
    <source>
        <dbReference type="PROSITE-ProRule" id="PRU00076"/>
    </source>
</evidence>
<dbReference type="EnsemblMetazoa" id="CLYHEMT005454.2">
    <property type="protein sequence ID" value="CLYHEMP005454.2"/>
    <property type="gene ID" value="CLYHEMG005454"/>
</dbReference>
<dbReference type="FunFam" id="2.10.25.10:FF:000202">
    <property type="entry name" value="Multiple epidermal growth factor-like domains 8"/>
    <property type="match status" value="1"/>
</dbReference>
<dbReference type="PROSITE" id="PS00010">
    <property type="entry name" value="ASX_HYDROXYL"/>
    <property type="match status" value="8"/>
</dbReference>
<evidence type="ECO:0000256" key="8">
    <source>
        <dbReference type="ARBA" id="ARBA00023136"/>
    </source>
</evidence>
<dbReference type="InterPro" id="IPR024731">
    <property type="entry name" value="NELL2-like_EGF"/>
</dbReference>
<feature type="chain" id="PRO_5029676968" description="EGF-like domain-containing protein" evidence="13">
    <location>
        <begin position="27"/>
        <end position="768"/>
    </location>
</feature>
<evidence type="ECO:0000256" key="1">
    <source>
        <dbReference type="ARBA" id="ARBA00004479"/>
    </source>
</evidence>
<dbReference type="SUPFAM" id="SSF57184">
    <property type="entry name" value="Growth factor receptor domain"/>
    <property type="match status" value="4"/>
</dbReference>
<evidence type="ECO:0000256" key="10">
    <source>
        <dbReference type="ARBA" id="ARBA00023180"/>
    </source>
</evidence>
<dbReference type="GO" id="GO:0016020">
    <property type="term" value="C:membrane"/>
    <property type="evidence" value="ECO:0007669"/>
    <property type="project" value="UniProtKB-SubCell"/>
</dbReference>
<feature type="domain" description="EGF-like" evidence="14">
    <location>
        <begin position="279"/>
        <end position="321"/>
    </location>
</feature>
<dbReference type="SUPFAM" id="SSF57196">
    <property type="entry name" value="EGF/Laminin"/>
    <property type="match status" value="1"/>
</dbReference>
<protein>
    <recommendedName>
        <fullName evidence="14">EGF-like domain-containing protein</fullName>
    </recommendedName>
</protein>
<dbReference type="CDD" id="cd00054">
    <property type="entry name" value="EGF_CA"/>
    <property type="match status" value="6"/>
</dbReference>
<dbReference type="Gene3D" id="2.10.25.10">
    <property type="entry name" value="Laminin"/>
    <property type="match status" value="9"/>
</dbReference>
<dbReference type="PANTHER" id="PTHR24039">
    <property type="entry name" value="FIBRILLIN-RELATED"/>
    <property type="match status" value="1"/>
</dbReference>
<accession>A0A7M5V3E5</accession>
<dbReference type="GeneID" id="136798494"/>
<evidence type="ECO:0000256" key="9">
    <source>
        <dbReference type="ARBA" id="ARBA00023157"/>
    </source>
</evidence>
<feature type="disulfide bond" evidence="11">
    <location>
        <begin position="290"/>
        <end position="307"/>
    </location>
</feature>
<dbReference type="FunFam" id="2.10.25.10:FF:000038">
    <property type="entry name" value="Fibrillin 2"/>
    <property type="match status" value="6"/>
</dbReference>
<feature type="domain" description="EGF-like" evidence="14">
    <location>
        <begin position="195"/>
        <end position="236"/>
    </location>
</feature>
<evidence type="ECO:0000256" key="3">
    <source>
        <dbReference type="ARBA" id="ARBA00022692"/>
    </source>
</evidence>
<sequence>MSCQLIMNLLILLSVLIFEKAILTLATATNETEITCQTSCIHEYGETCLNDQSRCQCRDGFFKGRKVCEDLNECASPSTNDCHGNAKCINLFGTYQCTCKNGFQGNGTHCEDINECISATNETRCHEHAQCVNTNGSYTCQCLDGYHGNGTYCELLVCKEDTCNPFHGEKCIIEDNHLKCTCAKGYFKGRKVCEDFNECASPLNNDCHDNAKCINLFGSYRCTCENGFQGNGTHCEDINECRNAELHDCHTNAKCNNTIGAYQCTCLDGYHGNGTHCINTNTCEYQRSKCSTNATCVDLSDSSSYECHCNQGFTGDGSHCKDENECESKDNLCHLNATCYNTIGSYHCVCNNGFQGDGISCQDKNECLTPFLNECPQDSSCGNTIGSFQCPCNAGFEQNNGLCIDLNECQTQKHKCDQNALCQNTHGSYRCQCFDGFYGDGKTCHDVDECHQNISDCHSQAHCTNTIGSYTCACAENFIGNGTFCRAKTCLDRSCPKYSYCSDLTGCHCNLGFLLNKTTSLCDQVKTGSGILVQNLHLKEDFKEEYLDKSSQEYIQFIARLESTLLKFMTVVYPWVAPLSVNVKDLRRGSVVVDYVVTYATDDELSLDVMKREIEYGLLRNQLEVFETTRKTVQVSSTNGCNLGFPKCNSITESCQPLAGFDYDCVCKMNFTRSSHNGKCSKITGSPIFSDHQISNGNFTVIGAACACIFVVLLSFLTAFLLAQRKHRAAKKQANPPAPGPSIDANWRLSQDGRQATRESHLNSAYQY</sequence>
<keyword evidence="4 13" id="KW-0732">Signal</keyword>
<dbReference type="AlphaFoldDB" id="A0A7M5V3E5"/>
<dbReference type="PROSITE" id="PS01186">
    <property type="entry name" value="EGF_2"/>
    <property type="match status" value="8"/>
</dbReference>
<keyword evidence="10" id="KW-0325">Glycoprotein</keyword>